<dbReference type="PATRIC" id="fig|34065.5.peg.2770"/>
<sequence>MIKAEFEVFIEERIKLAALLLADGKVSARDDMAEGKLSVLLTLRRALSGKGTAKDLGMLDAINDSLQSLQILNSKETFLGRLEP</sequence>
<dbReference type="Proteomes" id="UP000050420">
    <property type="component" value="Unassembled WGS sequence"/>
</dbReference>
<gene>
    <name evidence="1" type="ORF">ALO63_01948</name>
</gene>
<name>A0A0P9UCA3_PSEA0</name>
<dbReference type="AlphaFoldDB" id="A0A0P9UCA3"/>
<organism evidence="1 2">
    <name type="scientific">Pseudomonas amygdali pv. mori</name>
    <dbReference type="NCBI Taxonomy" id="34065"/>
    <lineage>
        <taxon>Bacteria</taxon>
        <taxon>Pseudomonadati</taxon>
        <taxon>Pseudomonadota</taxon>
        <taxon>Gammaproteobacteria</taxon>
        <taxon>Pseudomonadales</taxon>
        <taxon>Pseudomonadaceae</taxon>
        <taxon>Pseudomonas</taxon>
        <taxon>Pseudomonas amygdali</taxon>
    </lineage>
</organism>
<evidence type="ECO:0000313" key="1">
    <source>
        <dbReference type="EMBL" id="KPX85864.1"/>
    </source>
</evidence>
<evidence type="ECO:0000313" key="2">
    <source>
        <dbReference type="Proteomes" id="UP000050420"/>
    </source>
</evidence>
<reference evidence="1 2" key="1">
    <citation type="submission" date="2015-09" db="EMBL/GenBank/DDBJ databases">
        <title>Genome announcement of multiple Pseudomonas syringae strains.</title>
        <authorList>
            <person name="Thakur S."/>
            <person name="Wang P.W."/>
            <person name="Gong Y."/>
            <person name="Weir B.S."/>
            <person name="Guttman D.S."/>
        </authorList>
    </citation>
    <scope>NUCLEOTIDE SEQUENCE [LARGE SCALE GENOMIC DNA]</scope>
    <source>
        <strain evidence="1 2">ICMP4331</strain>
    </source>
</reference>
<dbReference type="EMBL" id="LJQU01000531">
    <property type="protein sequence ID" value="KPX85864.1"/>
    <property type="molecule type" value="Genomic_DNA"/>
</dbReference>
<comment type="caution">
    <text evidence="1">The sequence shown here is derived from an EMBL/GenBank/DDBJ whole genome shotgun (WGS) entry which is preliminary data.</text>
</comment>
<proteinExistence type="predicted"/>
<accession>A0A0P9UCA3</accession>
<protein>
    <submittedName>
        <fullName evidence="1">Uncharacterized protein</fullName>
    </submittedName>
</protein>